<evidence type="ECO:0000256" key="3">
    <source>
        <dbReference type="ARBA" id="ARBA00012027"/>
    </source>
</evidence>
<dbReference type="EMBL" id="JBCFQK010000019">
    <property type="protein sequence ID" value="MFA9195269.1"/>
    <property type="molecule type" value="Genomic_DNA"/>
</dbReference>
<evidence type="ECO:0000259" key="8">
    <source>
        <dbReference type="PROSITE" id="PS50035"/>
    </source>
</evidence>
<keyword evidence="6" id="KW-0443">Lipid metabolism</keyword>
<keyword evidence="4" id="KW-0378">Hydrolase</keyword>
<organism evidence="9 10">
    <name type="scientific">Flavobacterium magnesitis</name>
    <dbReference type="NCBI Taxonomy" id="3138077"/>
    <lineage>
        <taxon>Bacteria</taxon>
        <taxon>Pseudomonadati</taxon>
        <taxon>Bacteroidota</taxon>
        <taxon>Flavobacteriia</taxon>
        <taxon>Flavobacteriales</taxon>
        <taxon>Flavobacteriaceae</taxon>
        <taxon>Flavobacterium</taxon>
    </lineage>
</organism>
<evidence type="ECO:0000256" key="1">
    <source>
        <dbReference type="ARBA" id="ARBA00000798"/>
    </source>
</evidence>
<evidence type="ECO:0000313" key="9">
    <source>
        <dbReference type="EMBL" id="MFA9195269.1"/>
    </source>
</evidence>
<protein>
    <recommendedName>
        <fullName evidence="3">phospholipase D</fullName>
        <ecNumber evidence="3">3.1.4.4</ecNumber>
    </recommendedName>
</protein>
<dbReference type="InterPro" id="IPR051406">
    <property type="entry name" value="PLD_domain"/>
</dbReference>
<dbReference type="SUPFAM" id="SSF56024">
    <property type="entry name" value="Phospholipase D/nuclease"/>
    <property type="match status" value="1"/>
</dbReference>
<evidence type="ECO:0000313" key="10">
    <source>
        <dbReference type="Proteomes" id="UP001574170"/>
    </source>
</evidence>
<accession>A0ABV4TMN8</accession>
<dbReference type="Proteomes" id="UP001574170">
    <property type="component" value="Unassembled WGS sequence"/>
</dbReference>
<dbReference type="PANTHER" id="PTHR43856:SF1">
    <property type="entry name" value="MITOCHONDRIAL CARDIOLIPIN HYDROLASE"/>
    <property type="match status" value="1"/>
</dbReference>
<keyword evidence="10" id="KW-1185">Reference proteome</keyword>
<feature type="coiled-coil region" evidence="7">
    <location>
        <begin position="427"/>
        <end position="454"/>
    </location>
</feature>
<dbReference type="EC" id="3.1.4.4" evidence="3"/>
<evidence type="ECO:0000256" key="2">
    <source>
        <dbReference type="ARBA" id="ARBA00008664"/>
    </source>
</evidence>
<reference evidence="9 10" key="1">
    <citation type="submission" date="2024-04" db="EMBL/GenBank/DDBJ databases">
        <title>New Clade of Flavobacterium.</title>
        <authorList>
            <person name="Matos L."/>
            <person name="Proenca D.N."/>
            <person name="Fransisco R.M."/>
            <person name="Chung A.P."/>
            <person name="Maccario L."/>
            <person name="Sorensen S.J."/>
            <person name="Morais P.V."/>
        </authorList>
    </citation>
    <scope>NUCLEOTIDE SEQUENCE [LARGE SCALE GENOMIC DNA]</scope>
    <source>
        <strain evidence="9 10">FBOR7N2.3</strain>
    </source>
</reference>
<feature type="coiled-coil region" evidence="7">
    <location>
        <begin position="257"/>
        <end position="331"/>
    </location>
</feature>
<dbReference type="Gene3D" id="3.30.870.10">
    <property type="entry name" value="Endonuclease Chain A"/>
    <property type="match status" value="1"/>
</dbReference>
<comment type="similarity">
    <text evidence="2">Belongs to the phospholipase D family.</text>
</comment>
<evidence type="ECO:0000256" key="4">
    <source>
        <dbReference type="ARBA" id="ARBA00022801"/>
    </source>
</evidence>
<dbReference type="InterPro" id="IPR001736">
    <property type="entry name" value="PLipase_D/transphosphatidylase"/>
</dbReference>
<comment type="caution">
    <text evidence="9">The sequence shown here is derived from an EMBL/GenBank/DDBJ whole genome shotgun (WGS) entry which is preliminary data.</text>
</comment>
<feature type="domain" description="PLD phosphodiesterase" evidence="8">
    <location>
        <begin position="108"/>
        <end position="135"/>
    </location>
</feature>
<dbReference type="Pfam" id="PF13091">
    <property type="entry name" value="PLDc_2"/>
    <property type="match status" value="1"/>
</dbReference>
<name>A0ABV4TMN8_9FLAO</name>
<sequence length="490" mass="57821">MNLILPTNELYNAYQKIRGNSMKSQAYFEKIHKHIENNLKNSKTSIRIAVAWFTDTKLFDILCEKAKEGIHVELLIANHEINLESNIKYRDLTNNGGQIFWIGNEGAYAPLMHNKFCIIDNITLIFGSYNWTRKAKSNHESITVIEEDYNLILDFNQEFDKIKNKYYNPNAEIDWMKIVIRLETLLNVIKLEDLEDINYQIDKTKSLIPKNHSDKKLDSLTTILNHCSKKEFSQAVILIQNFTSDYKKISIYNDPEIPALQLEIRSLEYQISSLSDEKTDIEKNIRSFELKYNEELGGLITKILYYKKIVAEKIAKESKEDKQKQQEYEEAKFDYEDFSKSYNDKLNEPKPLVLDEEKLKELKRNFRKASKICFPDKVLDDQKELATKIFIDLKDAYDNNNLEKVNQILKDLENGIFKSQGETINEKDKLKIILENLIRKRNELEEMLLSIKNTNTFNKISHIKNWDNYFQDTKEEFNKILEELEQEITI</sequence>
<dbReference type="PROSITE" id="PS50035">
    <property type="entry name" value="PLD"/>
    <property type="match status" value="1"/>
</dbReference>
<evidence type="ECO:0000256" key="5">
    <source>
        <dbReference type="ARBA" id="ARBA00022963"/>
    </source>
</evidence>
<evidence type="ECO:0000256" key="6">
    <source>
        <dbReference type="ARBA" id="ARBA00023098"/>
    </source>
</evidence>
<dbReference type="SUPFAM" id="SSF46565">
    <property type="entry name" value="Chaperone J-domain"/>
    <property type="match status" value="1"/>
</dbReference>
<keyword evidence="5" id="KW-0442">Lipid degradation</keyword>
<evidence type="ECO:0000256" key="7">
    <source>
        <dbReference type="SAM" id="Coils"/>
    </source>
</evidence>
<dbReference type="RefSeq" id="WP_373392406.1">
    <property type="nucleotide sequence ID" value="NZ_JBCFQK010000019.1"/>
</dbReference>
<comment type="catalytic activity">
    <reaction evidence="1">
        <text>a 1,2-diacyl-sn-glycero-3-phosphocholine + H2O = a 1,2-diacyl-sn-glycero-3-phosphate + choline + H(+)</text>
        <dbReference type="Rhea" id="RHEA:14445"/>
        <dbReference type="ChEBI" id="CHEBI:15354"/>
        <dbReference type="ChEBI" id="CHEBI:15377"/>
        <dbReference type="ChEBI" id="CHEBI:15378"/>
        <dbReference type="ChEBI" id="CHEBI:57643"/>
        <dbReference type="ChEBI" id="CHEBI:58608"/>
        <dbReference type="EC" id="3.1.4.4"/>
    </reaction>
</comment>
<dbReference type="InterPro" id="IPR025202">
    <property type="entry name" value="PLD-like_dom"/>
</dbReference>
<dbReference type="PANTHER" id="PTHR43856">
    <property type="entry name" value="CARDIOLIPIN HYDROLASE"/>
    <property type="match status" value="1"/>
</dbReference>
<gene>
    <name evidence="9" type="ORF">AAGV33_12715</name>
</gene>
<proteinExistence type="inferred from homology"/>
<keyword evidence="7" id="KW-0175">Coiled coil</keyword>
<dbReference type="InterPro" id="IPR036869">
    <property type="entry name" value="J_dom_sf"/>
</dbReference>